<evidence type="ECO:0000256" key="8">
    <source>
        <dbReference type="PIRSR" id="PIRSR000097-3"/>
    </source>
</evidence>
<dbReference type="SUPFAM" id="SSF51430">
    <property type="entry name" value="NAD(P)-linked oxidoreductase"/>
    <property type="match status" value="1"/>
</dbReference>
<dbReference type="CDD" id="cd19071">
    <property type="entry name" value="AKR_AKR1-5-like"/>
    <property type="match status" value="1"/>
</dbReference>
<dbReference type="GO" id="GO:0016616">
    <property type="term" value="F:oxidoreductase activity, acting on the CH-OH group of donors, NAD or NADP as acceptor"/>
    <property type="evidence" value="ECO:0007669"/>
    <property type="project" value="UniProtKB-ARBA"/>
</dbReference>
<dbReference type="InterPro" id="IPR023210">
    <property type="entry name" value="NADP_OxRdtase_dom"/>
</dbReference>
<dbReference type="STRING" id="2060905.A0A2B7WYZ3"/>
<sequence length="315" mass="35326">MATSSSPTKFKLNTGAYIPAIGLGTWQDEDAQEKAVLTALEAGYRHIDTAAIYGTEAAIGRALKKSGIPRDQIFITSKLWNNKHHPDDVDAALSQSLKNLGVSYVDLYLMHWPVAFARGDELFPQDEHGKPKTAKIDYVETYKAMEKLQHSGKAKAIGISNFSKAEVERLLANSSIVPAVHQLELHPWLQQEEFARFHASKGIHITQYSSLGNQNEIYNREKVGRMLDDPALKEVAEKTGKTCAQVALAWGIAHGHSVLVKSKTPERIRQNLQSDFRLNPEYVKQIDGIDKKRRFNDSSEDFGYNFFTDLEGKQK</sequence>
<feature type="active site" description="Proton donor" evidence="6">
    <location>
        <position position="53"/>
    </location>
</feature>
<organism evidence="10 11">
    <name type="scientific">Blastomyces parvus</name>
    <dbReference type="NCBI Taxonomy" id="2060905"/>
    <lineage>
        <taxon>Eukaryota</taxon>
        <taxon>Fungi</taxon>
        <taxon>Dikarya</taxon>
        <taxon>Ascomycota</taxon>
        <taxon>Pezizomycotina</taxon>
        <taxon>Eurotiomycetes</taxon>
        <taxon>Eurotiomycetidae</taxon>
        <taxon>Onygenales</taxon>
        <taxon>Ajellomycetaceae</taxon>
        <taxon>Blastomyces</taxon>
    </lineage>
</organism>
<dbReference type="EC" id="1.1.1.307" evidence="1"/>
<dbReference type="OrthoDB" id="416253at2759"/>
<dbReference type="AlphaFoldDB" id="A0A2B7WYZ3"/>
<evidence type="ECO:0000256" key="7">
    <source>
        <dbReference type="PIRSR" id="PIRSR000097-2"/>
    </source>
</evidence>
<keyword evidence="2" id="KW-0560">Oxidoreductase</keyword>
<feature type="site" description="Lowers pKa of active site Tyr" evidence="8">
    <location>
        <position position="78"/>
    </location>
</feature>
<reference evidence="10 11" key="1">
    <citation type="submission" date="2017-10" db="EMBL/GenBank/DDBJ databases">
        <title>Comparative genomics in systemic dimorphic fungi from Ajellomycetaceae.</title>
        <authorList>
            <person name="Munoz J.F."/>
            <person name="Mcewen J.G."/>
            <person name="Clay O.K."/>
            <person name="Cuomo C.A."/>
        </authorList>
    </citation>
    <scope>NUCLEOTIDE SEQUENCE [LARGE SCALE GENOMIC DNA]</scope>
    <source>
        <strain evidence="10 11">UAMH130</strain>
    </source>
</reference>
<proteinExistence type="predicted"/>
<comment type="function">
    <text evidence="3">Catalyzes the initial reaction in the xylose utilization pathway by reducing D-xylose into xylitol. Xylose is a major component of hemicelluloses such as xylan. Most fungi utilize D-xylose via three enzymatic reactions, xylose reductase (XR), xylitol dehydrogenase (XDH), and xylulokinase, to form xylulose 5-phosphate, which enters pentose phosphate pathway.</text>
</comment>
<comment type="catalytic activity">
    <reaction evidence="5">
        <text>xylitol + NAD(+) = D-xylose + NADH + H(+)</text>
        <dbReference type="Rhea" id="RHEA:27441"/>
        <dbReference type="ChEBI" id="CHEBI:15378"/>
        <dbReference type="ChEBI" id="CHEBI:17151"/>
        <dbReference type="ChEBI" id="CHEBI:53455"/>
        <dbReference type="ChEBI" id="CHEBI:57540"/>
        <dbReference type="ChEBI" id="CHEBI:57945"/>
        <dbReference type="EC" id="1.1.1.307"/>
    </reaction>
</comment>
<dbReference type="FunFam" id="3.20.20.100:FF:000002">
    <property type="entry name" value="2,5-diketo-D-gluconic acid reductase A"/>
    <property type="match status" value="1"/>
</dbReference>
<accession>A0A2B7WYZ3</accession>
<feature type="binding site" evidence="7">
    <location>
        <position position="111"/>
    </location>
    <ligand>
        <name>substrate</name>
    </ligand>
</feature>
<dbReference type="EMBL" id="PDNC01000068">
    <property type="protein sequence ID" value="PGH01712.1"/>
    <property type="molecule type" value="Genomic_DNA"/>
</dbReference>
<evidence type="ECO:0000256" key="4">
    <source>
        <dbReference type="ARBA" id="ARBA00047534"/>
    </source>
</evidence>
<dbReference type="InterPro" id="IPR036812">
    <property type="entry name" value="NAD(P)_OxRdtase_dom_sf"/>
</dbReference>
<evidence type="ECO:0000313" key="10">
    <source>
        <dbReference type="EMBL" id="PGH01712.1"/>
    </source>
</evidence>
<feature type="domain" description="NADP-dependent oxidoreductase" evidence="9">
    <location>
        <begin position="21"/>
        <end position="290"/>
    </location>
</feature>
<evidence type="ECO:0000256" key="2">
    <source>
        <dbReference type="ARBA" id="ARBA00023002"/>
    </source>
</evidence>
<gene>
    <name evidence="10" type="ORF">GX51_05028</name>
</gene>
<evidence type="ECO:0000256" key="5">
    <source>
        <dbReference type="ARBA" id="ARBA00049485"/>
    </source>
</evidence>
<keyword evidence="11" id="KW-1185">Reference proteome</keyword>
<comment type="catalytic activity">
    <reaction evidence="4">
        <text>xylitol + NADP(+) = D-xylose + NADPH + H(+)</text>
        <dbReference type="Rhea" id="RHEA:27445"/>
        <dbReference type="ChEBI" id="CHEBI:15378"/>
        <dbReference type="ChEBI" id="CHEBI:17151"/>
        <dbReference type="ChEBI" id="CHEBI:53455"/>
        <dbReference type="ChEBI" id="CHEBI:57783"/>
        <dbReference type="ChEBI" id="CHEBI:58349"/>
        <dbReference type="EC" id="1.1.1.307"/>
    </reaction>
</comment>
<comment type="caution">
    <text evidence="10">The sequence shown here is derived from an EMBL/GenBank/DDBJ whole genome shotgun (WGS) entry which is preliminary data.</text>
</comment>
<dbReference type="InterPro" id="IPR018170">
    <property type="entry name" value="Aldo/ket_reductase_CS"/>
</dbReference>
<dbReference type="PIRSF" id="PIRSF000097">
    <property type="entry name" value="AKR"/>
    <property type="match status" value="1"/>
</dbReference>
<dbReference type="PRINTS" id="PR00069">
    <property type="entry name" value="ALDKETRDTASE"/>
</dbReference>
<name>A0A2B7WYZ3_9EURO</name>
<protein>
    <recommendedName>
        <fullName evidence="1">D-xylose reductase [NAD(P)H]</fullName>
        <ecNumber evidence="1">1.1.1.307</ecNumber>
    </recommendedName>
</protein>
<dbReference type="InterPro" id="IPR020471">
    <property type="entry name" value="AKR"/>
</dbReference>
<dbReference type="PROSITE" id="PS00798">
    <property type="entry name" value="ALDOKETO_REDUCTASE_1"/>
    <property type="match status" value="1"/>
</dbReference>
<evidence type="ECO:0000259" key="9">
    <source>
        <dbReference type="Pfam" id="PF00248"/>
    </source>
</evidence>
<dbReference type="Proteomes" id="UP000224080">
    <property type="component" value="Unassembled WGS sequence"/>
</dbReference>
<evidence type="ECO:0000313" key="11">
    <source>
        <dbReference type="Proteomes" id="UP000224080"/>
    </source>
</evidence>
<evidence type="ECO:0000256" key="6">
    <source>
        <dbReference type="PIRSR" id="PIRSR000097-1"/>
    </source>
</evidence>
<evidence type="ECO:0000256" key="3">
    <source>
        <dbReference type="ARBA" id="ARBA00025065"/>
    </source>
</evidence>
<dbReference type="Gene3D" id="3.20.20.100">
    <property type="entry name" value="NADP-dependent oxidoreductase domain"/>
    <property type="match status" value="1"/>
</dbReference>
<dbReference type="Pfam" id="PF00248">
    <property type="entry name" value="Aldo_ket_red"/>
    <property type="match status" value="1"/>
</dbReference>
<dbReference type="PANTHER" id="PTHR11732">
    <property type="entry name" value="ALDO/KETO REDUCTASE"/>
    <property type="match status" value="1"/>
</dbReference>
<evidence type="ECO:0000256" key="1">
    <source>
        <dbReference type="ARBA" id="ARBA00012845"/>
    </source>
</evidence>
<dbReference type="PROSITE" id="PS00062">
    <property type="entry name" value="ALDOKETO_REDUCTASE_2"/>
    <property type="match status" value="1"/>
</dbReference>